<reference evidence="5 6" key="1">
    <citation type="submission" date="2016-07" db="EMBL/GenBank/DDBJ databases">
        <title>Pervasive Adenine N6-methylation of Active Genes in Fungi.</title>
        <authorList>
            <consortium name="DOE Joint Genome Institute"/>
            <person name="Mondo S.J."/>
            <person name="Dannebaum R.O."/>
            <person name="Kuo R.C."/>
            <person name="Labutti K."/>
            <person name="Haridas S."/>
            <person name="Kuo A."/>
            <person name="Salamov A."/>
            <person name="Ahrendt S.R."/>
            <person name="Lipzen A."/>
            <person name="Sullivan W."/>
            <person name="Andreopoulos W.B."/>
            <person name="Clum A."/>
            <person name="Lindquist E."/>
            <person name="Daum C."/>
            <person name="Ramamoorthy G.K."/>
            <person name="Gryganskyi A."/>
            <person name="Culley D."/>
            <person name="Magnuson J.K."/>
            <person name="James T.Y."/>
            <person name="O'Malley M.A."/>
            <person name="Stajich J.E."/>
            <person name="Spatafora J.W."/>
            <person name="Visel A."/>
            <person name="Grigoriev I.V."/>
        </authorList>
    </citation>
    <scope>NUCLEOTIDE SEQUENCE [LARGE SCALE GENOMIC DNA]</scope>
    <source>
        <strain evidence="5 6">NRRL 3301</strain>
    </source>
</reference>
<feature type="region of interest" description="Disordered" evidence="3">
    <location>
        <begin position="1"/>
        <end position="116"/>
    </location>
</feature>
<dbReference type="GO" id="GO:0000398">
    <property type="term" value="P:mRNA splicing, via spliceosome"/>
    <property type="evidence" value="ECO:0007669"/>
    <property type="project" value="TreeGrafter"/>
</dbReference>
<name>A0A1X2GB69_9FUNG</name>
<dbReference type="Gene3D" id="3.30.70.330">
    <property type="match status" value="1"/>
</dbReference>
<dbReference type="AlphaFoldDB" id="A0A1X2GB69"/>
<dbReference type="STRING" id="101127.A0A1X2GB69"/>
<dbReference type="GO" id="GO:0005737">
    <property type="term" value="C:cytoplasm"/>
    <property type="evidence" value="ECO:0007669"/>
    <property type="project" value="TreeGrafter"/>
</dbReference>
<evidence type="ECO:0000256" key="2">
    <source>
        <dbReference type="PROSITE-ProRule" id="PRU00176"/>
    </source>
</evidence>
<dbReference type="GO" id="GO:0005654">
    <property type="term" value="C:nucleoplasm"/>
    <property type="evidence" value="ECO:0007669"/>
    <property type="project" value="TreeGrafter"/>
</dbReference>
<proteinExistence type="predicted"/>
<feature type="domain" description="RRM" evidence="4">
    <location>
        <begin position="116"/>
        <end position="193"/>
    </location>
</feature>
<protein>
    <submittedName>
        <fullName evidence="5">RNA-binding domain-containing protein</fullName>
    </submittedName>
</protein>
<dbReference type="OrthoDB" id="252020at2759"/>
<accession>A0A1X2GB69</accession>
<dbReference type="InterPro" id="IPR000504">
    <property type="entry name" value="RRM_dom"/>
</dbReference>
<comment type="caution">
    <text evidence="5">The sequence shown here is derived from an EMBL/GenBank/DDBJ whole genome shotgun (WGS) entry which is preliminary data.</text>
</comment>
<keyword evidence="6" id="KW-1185">Reference proteome</keyword>
<dbReference type="InterPro" id="IPR012677">
    <property type="entry name" value="Nucleotide-bd_a/b_plait_sf"/>
</dbReference>
<feature type="compositionally biased region" description="Basic residues" evidence="3">
    <location>
        <begin position="31"/>
        <end position="46"/>
    </location>
</feature>
<dbReference type="InterPro" id="IPR035979">
    <property type="entry name" value="RBD_domain_sf"/>
</dbReference>
<dbReference type="SUPFAM" id="SSF54928">
    <property type="entry name" value="RNA-binding domain, RBD"/>
    <property type="match status" value="1"/>
</dbReference>
<sequence length="203" mass="23529">MASDSRSPSPRGRRRSPSPRDRGRSPSYSRSRSRSYSRSVSRRRSRSPSFSRSRSRGRSYSRRRSYSRSDSYSRSPPPRGRSPRRGRSPSPRSPPPYRRRSYGSPPRQRSPSPIPSRLVIHGLTRNVTPDHVKEIFSAYGKVVDIVFPINRNFNTNTGRAFVEFETVDEADKAICHMNKVKRNKTMLMVMDVEIHGLFFFFLF</sequence>
<dbReference type="GO" id="GO:0003723">
    <property type="term" value="F:RNA binding"/>
    <property type="evidence" value="ECO:0007669"/>
    <property type="project" value="UniProtKB-UniRule"/>
</dbReference>
<keyword evidence="1 2" id="KW-0694">RNA-binding</keyword>
<feature type="compositionally biased region" description="Basic residues" evidence="3">
    <location>
        <begin position="53"/>
        <end position="66"/>
    </location>
</feature>
<dbReference type="PROSITE" id="PS50102">
    <property type="entry name" value="RRM"/>
    <property type="match status" value="1"/>
</dbReference>
<organism evidence="5 6">
    <name type="scientific">Hesseltinella vesiculosa</name>
    <dbReference type="NCBI Taxonomy" id="101127"/>
    <lineage>
        <taxon>Eukaryota</taxon>
        <taxon>Fungi</taxon>
        <taxon>Fungi incertae sedis</taxon>
        <taxon>Mucoromycota</taxon>
        <taxon>Mucoromycotina</taxon>
        <taxon>Mucoromycetes</taxon>
        <taxon>Mucorales</taxon>
        <taxon>Cunninghamellaceae</taxon>
        <taxon>Hesseltinella</taxon>
    </lineage>
</organism>
<evidence type="ECO:0000256" key="1">
    <source>
        <dbReference type="ARBA" id="ARBA00022884"/>
    </source>
</evidence>
<dbReference type="EMBL" id="MCGT01000025">
    <property type="protein sequence ID" value="ORX49786.1"/>
    <property type="molecule type" value="Genomic_DNA"/>
</dbReference>
<evidence type="ECO:0000313" key="6">
    <source>
        <dbReference type="Proteomes" id="UP000242146"/>
    </source>
</evidence>
<evidence type="ECO:0000259" key="4">
    <source>
        <dbReference type="PROSITE" id="PS50102"/>
    </source>
</evidence>
<dbReference type="Proteomes" id="UP000242146">
    <property type="component" value="Unassembled WGS sequence"/>
</dbReference>
<gene>
    <name evidence="5" type="ORF">DM01DRAFT_1100640</name>
</gene>
<dbReference type="PANTHER" id="PTHR15481">
    <property type="entry name" value="RIBONUCLEIC ACID BINDING PROTEIN S1"/>
    <property type="match status" value="1"/>
</dbReference>
<evidence type="ECO:0000256" key="3">
    <source>
        <dbReference type="SAM" id="MobiDB-lite"/>
    </source>
</evidence>
<dbReference type="GO" id="GO:0061574">
    <property type="term" value="C:ASAP complex"/>
    <property type="evidence" value="ECO:0007669"/>
    <property type="project" value="TreeGrafter"/>
</dbReference>
<dbReference type="Pfam" id="PF00076">
    <property type="entry name" value="RRM_1"/>
    <property type="match status" value="1"/>
</dbReference>
<dbReference type="SMART" id="SM00360">
    <property type="entry name" value="RRM"/>
    <property type="match status" value="1"/>
</dbReference>
<feature type="compositionally biased region" description="Low complexity" evidence="3">
    <location>
        <begin position="102"/>
        <end position="116"/>
    </location>
</feature>
<evidence type="ECO:0000313" key="5">
    <source>
        <dbReference type="EMBL" id="ORX49786.1"/>
    </source>
</evidence>
<feature type="compositionally biased region" description="Low complexity" evidence="3">
    <location>
        <begin position="1"/>
        <end position="10"/>
    </location>
</feature>
<dbReference type="PANTHER" id="PTHR15481:SF0">
    <property type="entry name" value="LD23870P-RELATED"/>
    <property type="match status" value="1"/>
</dbReference>